<dbReference type="Pfam" id="PF14907">
    <property type="entry name" value="NTP_transf_5"/>
    <property type="match status" value="1"/>
</dbReference>
<dbReference type="SUPFAM" id="SSF81301">
    <property type="entry name" value="Nucleotidyltransferase"/>
    <property type="match status" value="1"/>
</dbReference>
<organism evidence="1 2">
    <name type="scientific">Blastococcus goldschmidtiae</name>
    <dbReference type="NCBI Taxonomy" id="3075546"/>
    <lineage>
        <taxon>Bacteria</taxon>
        <taxon>Bacillati</taxon>
        <taxon>Actinomycetota</taxon>
        <taxon>Actinomycetes</taxon>
        <taxon>Geodermatophilales</taxon>
        <taxon>Geodermatophilaceae</taxon>
        <taxon>Blastococcus</taxon>
    </lineage>
</organism>
<dbReference type="RefSeq" id="WP_311344620.1">
    <property type="nucleotide sequence ID" value="NZ_JAVREI010000003.1"/>
</dbReference>
<dbReference type="Proteomes" id="UP001183222">
    <property type="component" value="Unassembled WGS sequence"/>
</dbReference>
<keyword evidence="2" id="KW-1185">Reference proteome</keyword>
<dbReference type="InterPro" id="IPR039498">
    <property type="entry name" value="NTP_transf_5"/>
</dbReference>
<dbReference type="EMBL" id="JAVREI010000003">
    <property type="protein sequence ID" value="MDT0275800.1"/>
    <property type="molecule type" value="Genomic_DNA"/>
</dbReference>
<evidence type="ECO:0000313" key="1">
    <source>
        <dbReference type="EMBL" id="MDT0275800.1"/>
    </source>
</evidence>
<gene>
    <name evidence="1" type="ORF">RM425_07780</name>
</gene>
<reference evidence="2" key="1">
    <citation type="submission" date="2023-07" db="EMBL/GenBank/DDBJ databases">
        <title>30 novel species of actinomycetes from the DSMZ collection.</title>
        <authorList>
            <person name="Nouioui I."/>
        </authorList>
    </citation>
    <scope>NUCLEOTIDE SEQUENCE [LARGE SCALE GENOMIC DNA]</scope>
    <source>
        <strain evidence="2">DSM 46792</strain>
    </source>
</reference>
<name>A0ABU2K6H5_9ACTN</name>
<evidence type="ECO:0000313" key="2">
    <source>
        <dbReference type="Proteomes" id="UP001183222"/>
    </source>
</evidence>
<dbReference type="InterPro" id="IPR043519">
    <property type="entry name" value="NT_sf"/>
</dbReference>
<comment type="caution">
    <text evidence="1">The sequence shown here is derived from an EMBL/GenBank/DDBJ whole genome shotgun (WGS) entry which is preliminary data.</text>
</comment>
<sequence>MPSPAVDDLRENVRDLLKRTAVALKEGGVPFALCGGYAAWVRGAPEPDHDADFLVPAAEAERAAKVLADAGLHVVDPAEDWLLKVVRDDVFVDVLWRTCGEPVETALIARADVLPVLSVQMPVLAATDILVTKLMTLDEHYCDFARMLPVARALREQVDWPLVARRVAGNDFAVVFLQLLGRLGVVPEDATALT</sequence>
<protein>
    <recommendedName>
        <fullName evidence="3">Nucleotidyltransferase</fullName>
    </recommendedName>
</protein>
<accession>A0ABU2K6H5</accession>
<evidence type="ECO:0008006" key="3">
    <source>
        <dbReference type="Google" id="ProtNLM"/>
    </source>
</evidence>
<dbReference type="Gene3D" id="3.30.460.40">
    <property type="match status" value="1"/>
</dbReference>
<proteinExistence type="predicted"/>